<evidence type="ECO:0000313" key="3">
    <source>
        <dbReference type="EMBL" id="NYD32296.1"/>
    </source>
</evidence>
<gene>
    <name evidence="3" type="ORF">BJ958_003842</name>
</gene>
<dbReference type="EMBL" id="JACCBF010000001">
    <property type="protein sequence ID" value="NYD32296.1"/>
    <property type="molecule type" value="Genomic_DNA"/>
</dbReference>
<dbReference type="InterPro" id="IPR036380">
    <property type="entry name" value="Isochorismatase-like_sf"/>
</dbReference>
<keyword evidence="4" id="KW-1185">Reference proteome</keyword>
<dbReference type="InterPro" id="IPR000868">
    <property type="entry name" value="Isochorismatase-like_dom"/>
</dbReference>
<evidence type="ECO:0000259" key="2">
    <source>
        <dbReference type="Pfam" id="PF00857"/>
    </source>
</evidence>
<organism evidence="3 4">
    <name type="scientific">Nocardioides kongjuensis</name>
    <dbReference type="NCBI Taxonomy" id="349522"/>
    <lineage>
        <taxon>Bacteria</taxon>
        <taxon>Bacillati</taxon>
        <taxon>Actinomycetota</taxon>
        <taxon>Actinomycetes</taxon>
        <taxon>Propionibacteriales</taxon>
        <taxon>Nocardioidaceae</taxon>
        <taxon>Nocardioides</taxon>
    </lineage>
</organism>
<dbReference type="Pfam" id="PF00857">
    <property type="entry name" value="Isochorismatase"/>
    <property type="match status" value="1"/>
</dbReference>
<accession>A0A852RSV2</accession>
<evidence type="ECO:0000256" key="1">
    <source>
        <dbReference type="ARBA" id="ARBA00022801"/>
    </source>
</evidence>
<evidence type="ECO:0000313" key="4">
    <source>
        <dbReference type="Proteomes" id="UP000582231"/>
    </source>
</evidence>
<dbReference type="Proteomes" id="UP000582231">
    <property type="component" value="Unassembled WGS sequence"/>
</dbReference>
<comment type="caution">
    <text evidence="3">The sequence shown here is derived from an EMBL/GenBank/DDBJ whole genome shotgun (WGS) entry which is preliminary data.</text>
</comment>
<keyword evidence="1" id="KW-0378">Hydrolase</keyword>
<sequence>MTSTPLRTLGGADDVPATLADATVVLIDYQTTYTTGAMELEGWDAALDRAADLLGKARAAGASVVHVQHDDGPGSLYDTSAEIGAIHEKVRPVDGEAVVTKGAPNSFHGTELAELLEAAGHQQVVLAGFMTHMCVTFTAEGALLRGYDVTVVADACATRSLPSAAGDVPAAQLHAAALATIGDVYGTVVGSVADLR</sequence>
<dbReference type="RefSeq" id="WP_179728497.1">
    <property type="nucleotide sequence ID" value="NZ_BAABEF010000001.1"/>
</dbReference>
<protein>
    <submittedName>
        <fullName evidence="3">Nicotinamidase-related amidase</fullName>
    </submittedName>
</protein>
<dbReference type="SUPFAM" id="SSF52499">
    <property type="entry name" value="Isochorismatase-like hydrolases"/>
    <property type="match status" value="1"/>
</dbReference>
<feature type="domain" description="Isochorismatase-like" evidence="2">
    <location>
        <begin position="24"/>
        <end position="181"/>
    </location>
</feature>
<proteinExistence type="predicted"/>
<dbReference type="CDD" id="cd01014">
    <property type="entry name" value="nicotinamidase_related"/>
    <property type="match status" value="1"/>
</dbReference>
<dbReference type="AlphaFoldDB" id="A0A852RSV2"/>
<dbReference type="PANTHER" id="PTHR43540:SF15">
    <property type="entry name" value="BLR5631 PROTEIN"/>
    <property type="match status" value="1"/>
</dbReference>
<reference evidence="3 4" key="1">
    <citation type="submission" date="2020-07" db="EMBL/GenBank/DDBJ databases">
        <title>Sequencing the genomes of 1000 actinobacteria strains.</title>
        <authorList>
            <person name="Klenk H.-P."/>
        </authorList>
    </citation>
    <scope>NUCLEOTIDE SEQUENCE [LARGE SCALE GENOMIC DNA]</scope>
    <source>
        <strain evidence="3 4">DSM 19082</strain>
    </source>
</reference>
<dbReference type="InterPro" id="IPR050272">
    <property type="entry name" value="Isochorismatase-like_hydrls"/>
</dbReference>
<dbReference type="GO" id="GO:0016787">
    <property type="term" value="F:hydrolase activity"/>
    <property type="evidence" value="ECO:0007669"/>
    <property type="project" value="UniProtKB-KW"/>
</dbReference>
<dbReference type="PANTHER" id="PTHR43540">
    <property type="entry name" value="PEROXYUREIDOACRYLATE/UREIDOACRYLATE AMIDOHYDROLASE-RELATED"/>
    <property type="match status" value="1"/>
</dbReference>
<dbReference type="Gene3D" id="3.40.50.850">
    <property type="entry name" value="Isochorismatase-like"/>
    <property type="match status" value="1"/>
</dbReference>
<name>A0A852RSV2_9ACTN</name>